<dbReference type="PANTHER" id="PTHR33990">
    <property type="entry name" value="PROTEIN YJDN-RELATED"/>
    <property type="match status" value="1"/>
</dbReference>
<dbReference type="Proteomes" id="UP000059074">
    <property type="component" value="Unassembled WGS sequence"/>
</dbReference>
<dbReference type="Pfam" id="PF06983">
    <property type="entry name" value="3-dmu-9_3-mt"/>
    <property type="match status" value="1"/>
</dbReference>
<dbReference type="GO" id="GO:0032259">
    <property type="term" value="P:methylation"/>
    <property type="evidence" value="ECO:0007669"/>
    <property type="project" value="UniProtKB-KW"/>
</dbReference>
<evidence type="ECO:0000259" key="1">
    <source>
        <dbReference type="Pfam" id="PF06983"/>
    </source>
</evidence>
<dbReference type="Gene3D" id="3.10.180.10">
    <property type="entry name" value="2,3-Dihydroxybiphenyl 1,2-Dioxygenase, domain 1"/>
    <property type="match status" value="1"/>
</dbReference>
<keyword evidence="3" id="KW-1185">Reference proteome</keyword>
<dbReference type="InterPro" id="IPR009725">
    <property type="entry name" value="3_dmu_93_MTrfase"/>
</dbReference>
<dbReference type="CDD" id="cd06588">
    <property type="entry name" value="PhnB_like"/>
    <property type="match status" value="1"/>
</dbReference>
<reference evidence="2 3" key="1">
    <citation type="submission" date="2015-10" db="EMBL/GenBank/DDBJ databases">
        <title>Transcriptomic analysis of a linuron degrading triple-species bacterial consortium.</title>
        <authorList>
            <person name="Albers P."/>
        </authorList>
    </citation>
    <scope>NUCLEOTIDE SEQUENCE [LARGE SCALE GENOMIC DNA]</scope>
    <source>
        <strain evidence="2 3">WDL6</strain>
    </source>
</reference>
<protein>
    <submittedName>
        <fullName evidence="2">3-demethylubiquinone-9 3-methyltransferase</fullName>
    </submittedName>
</protein>
<dbReference type="GO" id="GO:0008168">
    <property type="term" value="F:methyltransferase activity"/>
    <property type="evidence" value="ECO:0007669"/>
    <property type="project" value="UniProtKB-KW"/>
</dbReference>
<dbReference type="PATRIC" id="fig|121290.4.peg.1835"/>
<dbReference type="PANTHER" id="PTHR33990:SF2">
    <property type="entry name" value="PHNB-LIKE DOMAIN-CONTAINING PROTEIN"/>
    <property type="match status" value="1"/>
</dbReference>
<accession>A0A109B8M1</accession>
<evidence type="ECO:0000313" key="3">
    <source>
        <dbReference type="Proteomes" id="UP000059074"/>
    </source>
</evidence>
<dbReference type="PIRSF" id="PIRSF021700">
    <property type="entry name" value="3_dmu_93_MTrfase"/>
    <property type="match status" value="1"/>
</dbReference>
<name>A0A109B8M1_HYPSL</name>
<dbReference type="RefSeq" id="WP_068465186.1">
    <property type="nucleotide sequence ID" value="NZ_LMTR01000094.1"/>
</dbReference>
<dbReference type="AlphaFoldDB" id="A0A109B8M1"/>
<organism evidence="2 3">
    <name type="scientific">Hyphomicrobium sulfonivorans</name>
    <dbReference type="NCBI Taxonomy" id="121290"/>
    <lineage>
        <taxon>Bacteria</taxon>
        <taxon>Pseudomonadati</taxon>
        <taxon>Pseudomonadota</taxon>
        <taxon>Alphaproteobacteria</taxon>
        <taxon>Hyphomicrobiales</taxon>
        <taxon>Hyphomicrobiaceae</taxon>
        <taxon>Hyphomicrobium</taxon>
    </lineage>
</organism>
<sequence length="161" mass="17017">MTIAFVPCLWYSAHVEEAARFYASVVPNSAITRISTLPVDTPSGPAGTVKLVEFTLAGTPVTGFAGGPHHDFNDAISLMLICDTQDEIDRMWNGLLAEGGKPVACGWLKDRFGVSWQITPKRLGDMIAKGGAGAAAATLAMMQMVKMDIATLEAAFAGAEK</sequence>
<keyword evidence="2" id="KW-0489">Methyltransferase</keyword>
<gene>
    <name evidence="2" type="ORF">APY04_3475</name>
</gene>
<dbReference type="STRING" id="121290.APY04_3475"/>
<keyword evidence="2" id="KW-0830">Ubiquinone</keyword>
<dbReference type="EMBL" id="LMTR01000094">
    <property type="protein sequence ID" value="KWT64211.1"/>
    <property type="molecule type" value="Genomic_DNA"/>
</dbReference>
<feature type="domain" description="PhnB-like" evidence="1">
    <location>
        <begin position="5"/>
        <end position="119"/>
    </location>
</feature>
<dbReference type="InterPro" id="IPR028973">
    <property type="entry name" value="PhnB-like"/>
</dbReference>
<keyword evidence="2" id="KW-0808">Transferase</keyword>
<dbReference type="InterPro" id="IPR029068">
    <property type="entry name" value="Glyas_Bleomycin-R_OHBP_Dase"/>
</dbReference>
<dbReference type="OrthoDB" id="9806473at2"/>
<evidence type="ECO:0000313" key="2">
    <source>
        <dbReference type="EMBL" id="KWT64211.1"/>
    </source>
</evidence>
<dbReference type="SUPFAM" id="SSF54593">
    <property type="entry name" value="Glyoxalase/Bleomycin resistance protein/Dihydroxybiphenyl dioxygenase"/>
    <property type="match status" value="1"/>
</dbReference>
<proteinExistence type="predicted"/>
<comment type="caution">
    <text evidence="2">The sequence shown here is derived from an EMBL/GenBank/DDBJ whole genome shotgun (WGS) entry which is preliminary data.</text>
</comment>